<dbReference type="PANTHER" id="PTHR14969">
    <property type="entry name" value="SPHINGOSINE-1-PHOSPHATE PHOSPHOHYDROLASE"/>
    <property type="match status" value="1"/>
</dbReference>
<evidence type="ECO:0000256" key="5">
    <source>
        <dbReference type="ARBA" id="ARBA00022989"/>
    </source>
</evidence>
<dbReference type="EC" id="1.11.1.7" evidence="11"/>
<dbReference type="GO" id="GO:0005789">
    <property type="term" value="C:endoplasmic reticulum membrane"/>
    <property type="evidence" value="ECO:0007669"/>
    <property type="project" value="UniProtKB-SubCell"/>
</dbReference>
<keyword evidence="11" id="KW-0560">Oxidoreductase</keyword>
<dbReference type="PANTHER" id="PTHR14969:SF28">
    <property type="entry name" value="DIHYDROSPHINGOSINE 1-PHOSPHATE PHOSPHATASE LCB3-RELATED"/>
    <property type="match status" value="1"/>
</dbReference>
<dbReference type="AlphaFoldDB" id="A0A3E2HDD4"/>
<feature type="region of interest" description="Disordered" evidence="8">
    <location>
        <begin position="1"/>
        <end position="32"/>
    </location>
</feature>
<evidence type="ECO:0000256" key="1">
    <source>
        <dbReference type="ARBA" id="ARBA00004477"/>
    </source>
</evidence>
<dbReference type="SMART" id="SM00014">
    <property type="entry name" value="acidPPc"/>
    <property type="match status" value="1"/>
</dbReference>
<dbReference type="GO" id="GO:0140825">
    <property type="term" value="F:lactoperoxidase activity"/>
    <property type="evidence" value="ECO:0007669"/>
    <property type="project" value="UniProtKB-EC"/>
</dbReference>
<accession>A0A3E2HDD4</accession>
<feature type="transmembrane region" description="Helical" evidence="9">
    <location>
        <begin position="250"/>
        <end position="268"/>
    </location>
</feature>
<evidence type="ECO:0000259" key="10">
    <source>
        <dbReference type="SMART" id="SM00014"/>
    </source>
</evidence>
<keyword evidence="6 9" id="KW-0472">Membrane</keyword>
<proteinExistence type="inferred from homology"/>
<dbReference type="OMA" id="ADDCPCY"/>
<comment type="similarity">
    <text evidence="7">Belongs to the type 2 lipid phosphate phosphatase family.</text>
</comment>
<dbReference type="Gene3D" id="1.20.144.10">
    <property type="entry name" value="Phosphatidic acid phosphatase type 2/haloperoxidase"/>
    <property type="match status" value="1"/>
</dbReference>
<organism evidence="11 12">
    <name type="scientific">Scytalidium lignicola</name>
    <name type="common">Hyphomycete</name>
    <dbReference type="NCBI Taxonomy" id="5539"/>
    <lineage>
        <taxon>Eukaryota</taxon>
        <taxon>Fungi</taxon>
        <taxon>Dikarya</taxon>
        <taxon>Ascomycota</taxon>
        <taxon>Pezizomycotina</taxon>
        <taxon>Leotiomycetes</taxon>
        <taxon>Leotiomycetes incertae sedis</taxon>
        <taxon>Scytalidium</taxon>
    </lineage>
</organism>
<comment type="subcellular location">
    <subcellularLocation>
        <location evidence="1">Endoplasmic reticulum membrane</location>
        <topology evidence="1">Multi-pass membrane protein</topology>
    </subcellularLocation>
</comment>
<gene>
    <name evidence="11" type="ORF">B7463_g4927</name>
</gene>
<reference evidence="11 12" key="1">
    <citation type="submission" date="2018-05" db="EMBL/GenBank/DDBJ databases">
        <title>Draft genome sequence of Scytalidium lignicola DSM 105466, a ubiquitous saprotrophic fungus.</title>
        <authorList>
            <person name="Buettner E."/>
            <person name="Gebauer A.M."/>
            <person name="Hofrichter M."/>
            <person name="Liers C."/>
            <person name="Kellner H."/>
        </authorList>
    </citation>
    <scope>NUCLEOTIDE SEQUENCE [LARGE SCALE GENOMIC DNA]</scope>
    <source>
        <strain evidence="11 12">DSM 105466</strain>
    </source>
</reference>
<keyword evidence="11" id="KW-0575">Peroxidase</keyword>
<dbReference type="InterPro" id="IPR036938">
    <property type="entry name" value="PAP2/HPO_sf"/>
</dbReference>
<keyword evidence="5 9" id="KW-1133">Transmembrane helix</keyword>
<feature type="domain" description="Phosphatidic acid phosphatase type 2/haloperoxidase" evidence="10">
    <location>
        <begin position="116"/>
        <end position="236"/>
    </location>
</feature>
<evidence type="ECO:0000256" key="3">
    <source>
        <dbReference type="ARBA" id="ARBA00022801"/>
    </source>
</evidence>
<feature type="compositionally biased region" description="Polar residues" evidence="8">
    <location>
        <begin position="1"/>
        <end position="10"/>
    </location>
</feature>
<keyword evidence="3" id="KW-0378">Hydrolase</keyword>
<feature type="non-terminal residue" evidence="11">
    <location>
        <position position="612"/>
    </location>
</feature>
<dbReference type="Proteomes" id="UP000258309">
    <property type="component" value="Unassembled WGS sequence"/>
</dbReference>
<keyword evidence="4" id="KW-0256">Endoplasmic reticulum</keyword>
<dbReference type="OrthoDB" id="301434at2759"/>
<evidence type="ECO:0000256" key="8">
    <source>
        <dbReference type="SAM" id="MobiDB-lite"/>
    </source>
</evidence>
<evidence type="ECO:0000256" key="6">
    <source>
        <dbReference type="ARBA" id="ARBA00023136"/>
    </source>
</evidence>
<evidence type="ECO:0000256" key="2">
    <source>
        <dbReference type="ARBA" id="ARBA00022692"/>
    </source>
</evidence>
<protein>
    <submittedName>
        <fullName evidence="11">Peroxidase</fullName>
        <ecNumber evidence="11">1.11.1.7</ecNumber>
    </submittedName>
</protein>
<evidence type="ECO:0000313" key="12">
    <source>
        <dbReference type="Proteomes" id="UP000258309"/>
    </source>
</evidence>
<feature type="region of interest" description="Disordered" evidence="8">
    <location>
        <begin position="430"/>
        <end position="467"/>
    </location>
</feature>
<dbReference type="SUPFAM" id="SSF48317">
    <property type="entry name" value="Acid phosphatase/Vanadium-dependent haloperoxidase"/>
    <property type="match status" value="1"/>
</dbReference>
<feature type="non-terminal residue" evidence="11">
    <location>
        <position position="1"/>
    </location>
</feature>
<name>A0A3E2HDD4_SCYLI</name>
<feature type="transmembrane region" description="Helical" evidence="9">
    <location>
        <begin position="218"/>
        <end position="238"/>
    </location>
</feature>
<feature type="transmembrane region" description="Helical" evidence="9">
    <location>
        <begin position="320"/>
        <end position="339"/>
    </location>
</feature>
<evidence type="ECO:0000313" key="11">
    <source>
        <dbReference type="EMBL" id="RFU31428.1"/>
    </source>
</evidence>
<evidence type="ECO:0000256" key="9">
    <source>
        <dbReference type="SAM" id="Phobius"/>
    </source>
</evidence>
<keyword evidence="2 9" id="KW-0812">Transmembrane</keyword>
<dbReference type="InterPro" id="IPR000326">
    <property type="entry name" value="PAP2/HPO"/>
</dbReference>
<keyword evidence="12" id="KW-1185">Reference proteome</keyword>
<comment type="caution">
    <text evidence="11">The sequence shown here is derived from an EMBL/GenBank/DDBJ whole genome shotgun (WGS) entry which is preliminary data.</text>
</comment>
<dbReference type="EMBL" id="NCSJ02000076">
    <property type="protein sequence ID" value="RFU31428.1"/>
    <property type="molecule type" value="Genomic_DNA"/>
</dbReference>
<feature type="transmembrane region" description="Helical" evidence="9">
    <location>
        <begin position="193"/>
        <end position="212"/>
    </location>
</feature>
<sequence>MCPSRDGSSSELEKFPDLPTDAPPSIGVTAPEEVPDAGLRSLDHYKRKLPKWRYDLRQSVLPLVRKETPYLAWMQDKMRSPALDSYFAVTANLGTHTFFMVCLPILFWCGHTSLGRGMVHILATGVFFTGFIKDMVSLPRPLSPPLQRITMSGSAALEYGFPSTHSANAVSVATYALFALHSPDCQLASSTKMILEVVSYFYAFSIILGRLYCGMHGFLDVIIGSIIGALISVVECVYGPDIDKALHSGSWLGPAFITVIIIILVRIHPEPADDCPCFDDSVSFAGVMMGLEFGGWHYATGNWAWDYPVPGTVPFDLRHMGWITVFLRVLIGVVVIFIWRELMKPTLLKSLPHLFRVIEKAGLILPRKFFMSALEYKNIPSHLKVDNVMPSVSDLPGLLKSIRHPGRGRAISVGPQSAADAYETLAYREKRRRDSLNSDRGLRASPSPTRQKVFSLRSGDDQDGAVSQASGISASLGVNGHGNQSAQAQSRFDSYEQMMGQGEVIFKSFHNSPNKVMNSSGDEEPDIFIKRQGELEEKEIFERLEQPRVRYDVEVVTKLVVYAGIAWFAVEINPMIFELIGLGMGHHGPVRSAQHGNVEHLRCLGHVHDGRA</sequence>
<dbReference type="CDD" id="cd03388">
    <property type="entry name" value="PAP2_SPPase1"/>
    <property type="match status" value="1"/>
</dbReference>
<feature type="transmembrane region" description="Helical" evidence="9">
    <location>
        <begin position="86"/>
        <end position="108"/>
    </location>
</feature>
<evidence type="ECO:0000256" key="4">
    <source>
        <dbReference type="ARBA" id="ARBA00022824"/>
    </source>
</evidence>
<dbReference type="GO" id="GO:0042392">
    <property type="term" value="F:sphingosine-1-phosphate phosphatase activity"/>
    <property type="evidence" value="ECO:0007669"/>
    <property type="project" value="TreeGrafter"/>
</dbReference>
<evidence type="ECO:0000256" key="7">
    <source>
        <dbReference type="ARBA" id="ARBA00038324"/>
    </source>
</evidence>
<dbReference type="STRING" id="5539.A0A3E2HDD4"/>
<dbReference type="Pfam" id="PF01569">
    <property type="entry name" value="PAP2"/>
    <property type="match status" value="1"/>
</dbReference>
<feature type="transmembrane region" description="Helical" evidence="9">
    <location>
        <begin position="114"/>
        <end position="132"/>
    </location>
</feature>
<feature type="compositionally biased region" description="Basic and acidic residues" evidence="8">
    <location>
        <begin position="430"/>
        <end position="442"/>
    </location>
</feature>